<dbReference type="OrthoDB" id="5982138at2759"/>
<dbReference type="EMBL" id="JAACXV010012852">
    <property type="protein sequence ID" value="KAF7274402.1"/>
    <property type="molecule type" value="Genomic_DNA"/>
</dbReference>
<protein>
    <submittedName>
        <fullName evidence="2">Uncharacterized protein</fullName>
    </submittedName>
</protein>
<dbReference type="Proteomes" id="UP000625711">
    <property type="component" value="Unassembled WGS sequence"/>
</dbReference>
<evidence type="ECO:0000256" key="1">
    <source>
        <dbReference type="SAM" id="MobiDB-lite"/>
    </source>
</evidence>
<reference evidence="2" key="1">
    <citation type="submission" date="2020-08" db="EMBL/GenBank/DDBJ databases">
        <title>Genome sequencing and assembly of the red palm weevil Rhynchophorus ferrugineus.</title>
        <authorList>
            <person name="Dias G.B."/>
            <person name="Bergman C.M."/>
            <person name="Manee M."/>
        </authorList>
    </citation>
    <scope>NUCLEOTIDE SEQUENCE</scope>
    <source>
        <strain evidence="2">AA-2017</strain>
        <tissue evidence="2">Whole larva</tissue>
    </source>
</reference>
<dbReference type="AlphaFoldDB" id="A0A834I870"/>
<feature type="region of interest" description="Disordered" evidence="1">
    <location>
        <begin position="1"/>
        <end position="33"/>
    </location>
</feature>
<gene>
    <name evidence="2" type="ORF">GWI33_012943</name>
</gene>
<keyword evidence="3" id="KW-1185">Reference proteome</keyword>
<evidence type="ECO:0000313" key="2">
    <source>
        <dbReference type="EMBL" id="KAF7274402.1"/>
    </source>
</evidence>
<proteinExistence type="predicted"/>
<accession>A0A834I870</accession>
<organism evidence="2 3">
    <name type="scientific">Rhynchophorus ferrugineus</name>
    <name type="common">Red palm weevil</name>
    <name type="synonym">Curculio ferrugineus</name>
    <dbReference type="NCBI Taxonomy" id="354439"/>
    <lineage>
        <taxon>Eukaryota</taxon>
        <taxon>Metazoa</taxon>
        <taxon>Ecdysozoa</taxon>
        <taxon>Arthropoda</taxon>
        <taxon>Hexapoda</taxon>
        <taxon>Insecta</taxon>
        <taxon>Pterygota</taxon>
        <taxon>Neoptera</taxon>
        <taxon>Endopterygota</taxon>
        <taxon>Coleoptera</taxon>
        <taxon>Polyphaga</taxon>
        <taxon>Cucujiformia</taxon>
        <taxon>Curculionidae</taxon>
        <taxon>Dryophthorinae</taxon>
        <taxon>Rhynchophorus</taxon>
    </lineage>
</organism>
<comment type="caution">
    <text evidence="2">The sequence shown here is derived from an EMBL/GenBank/DDBJ whole genome shotgun (WGS) entry which is preliminary data.</text>
</comment>
<name>A0A834I870_RHYFE</name>
<evidence type="ECO:0000313" key="3">
    <source>
        <dbReference type="Proteomes" id="UP000625711"/>
    </source>
</evidence>
<sequence>MGEPPKKDYPPGWNDPPMLNYSPVNPPPKSRITNKRVAFPVESQRNPQNVNPSLPPPVLNTNNVCSESIYLKASENFNTALENFGNERIKEEIWQMLSAWQRGQFSDGTQELLFEISNCILEKNRTKLKELHLKLMMGESCVKTYLPALSNVINNL</sequence>